<accession>A0A2P4P6K5</accession>
<keyword evidence="1" id="KW-1133">Transmembrane helix</keyword>
<feature type="non-terminal residue" evidence="2">
    <location>
        <position position="53"/>
    </location>
</feature>
<reference evidence="2 3" key="1">
    <citation type="journal article" date="2013" name="Proc. Natl. Acad. Sci. U.S.A.">
        <title>Genome of an arbuscular mycorrhizal fungus provides insight into the oldest plant symbiosis.</title>
        <authorList>
            <person name="Tisserant E."/>
            <person name="Malbreil M."/>
            <person name="Kuo A."/>
            <person name="Kohler A."/>
            <person name="Symeonidi A."/>
            <person name="Balestrini R."/>
            <person name="Charron P."/>
            <person name="Duensing N."/>
            <person name="Frei Dit Frey N."/>
            <person name="Gianinazzi-Pearson V."/>
            <person name="Gilbert L.B."/>
            <person name="Handa Y."/>
            <person name="Herr J.R."/>
            <person name="Hijri M."/>
            <person name="Koul R."/>
            <person name="Kawaguchi M."/>
            <person name="Krajinski F."/>
            <person name="Lammers P.J."/>
            <person name="Masclaux F.G."/>
            <person name="Murat C."/>
            <person name="Morin E."/>
            <person name="Ndikumana S."/>
            <person name="Pagni M."/>
            <person name="Petitpierre D."/>
            <person name="Requena N."/>
            <person name="Rosikiewicz P."/>
            <person name="Riley R."/>
            <person name="Saito K."/>
            <person name="San Clemente H."/>
            <person name="Shapiro H."/>
            <person name="van Tuinen D."/>
            <person name="Becard G."/>
            <person name="Bonfante P."/>
            <person name="Paszkowski U."/>
            <person name="Shachar-Hill Y.Y."/>
            <person name="Tuskan G.A."/>
            <person name="Young P.W."/>
            <person name="Sanders I.R."/>
            <person name="Henrissat B."/>
            <person name="Rensing S.A."/>
            <person name="Grigoriev I.V."/>
            <person name="Corradi N."/>
            <person name="Roux C."/>
            <person name="Martin F."/>
        </authorList>
    </citation>
    <scope>NUCLEOTIDE SEQUENCE [LARGE SCALE GENOMIC DNA]</scope>
    <source>
        <strain evidence="2 3">DAOM 197198</strain>
    </source>
</reference>
<comment type="caution">
    <text evidence="2">The sequence shown here is derived from an EMBL/GenBank/DDBJ whole genome shotgun (WGS) entry which is preliminary data.</text>
</comment>
<keyword evidence="1" id="KW-0812">Transmembrane</keyword>
<reference evidence="2 3" key="2">
    <citation type="journal article" date="2018" name="New Phytol.">
        <title>High intraspecific genome diversity in the model arbuscular mycorrhizal symbiont Rhizophagus irregularis.</title>
        <authorList>
            <person name="Chen E.C.H."/>
            <person name="Morin E."/>
            <person name="Beaudet D."/>
            <person name="Noel J."/>
            <person name="Yildirir G."/>
            <person name="Ndikumana S."/>
            <person name="Charron P."/>
            <person name="St-Onge C."/>
            <person name="Giorgi J."/>
            <person name="Kruger M."/>
            <person name="Marton T."/>
            <person name="Ropars J."/>
            <person name="Grigoriev I.V."/>
            <person name="Hainaut M."/>
            <person name="Henrissat B."/>
            <person name="Roux C."/>
            <person name="Martin F."/>
            <person name="Corradi N."/>
        </authorList>
    </citation>
    <scope>NUCLEOTIDE SEQUENCE [LARGE SCALE GENOMIC DNA]</scope>
    <source>
        <strain evidence="2 3">DAOM 197198</strain>
    </source>
</reference>
<protein>
    <submittedName>
        <fullName evidence="2">Uncharacterized protein</fullName>
    </submittedName>
</protein>
<evidence type="ECO:0000313" key="3">
    <source>
        <dbReference type="Proteomes" id="UP000018888"/>
    </source>
</evidence>
<dbReference type="AlphaFoldDB" id="A0A2P4P6K5"/>
<dbReference type="EMBL" id="AUPC02000359">
    <property type="protein sequence ID" value="POG61022.1"/>
    <property type="molecule type" value="Genomic_DNA"/>
</dbReference>
<keyword evidence="1" id="KW-0472">Membrane</keyword>
<name>A0A2P4P6K5_RHIID</name>
<proteinExistence type="predicted"/>
<dbReference type="Proteomes" id="UP000018888">
    <property type="component" value="Unassembled WGS sequence"/>
</dbReference>
<feature type="transmembrane region" description="Helical" evidence="1">
    <location>
        <begin position="12"/>
        <end position="36"/>
    </location>
</feature>
<sequence>MVEEISRLIFFLYIYKVLFIPTFISFFSGKSIYNLYAKKYNFFFLKNDFALGK</sequence>
<gene>
    <name evidence="2" type="ORF">GLOIN_2v1707480</name>
</gene>
<evidence type="ECO:0000256" key="1">
    <source>
        <dbReference type="SAM" id="Phobius"/>
    </source>
</evidence>
<keyword evidence="3" id="KW-1185">Reference proteome</keyword>
<organism evidence="2 3">
    <name type="scientific">Rhizophagus irregularis (strain DAOM 181602 / DAOM 197198 / MUCL 43194)</name>
    <name type="common">Arbuscular mycorrhizal fungus</name>
    <name type="synonym">Glomus intraradices</name>
    <dbReference type="NCBI Taxonomy" id="747089"/>
    <lineage>
        <taxon>Eukaryota</taxon>
        <taxon>Fungi</taxon>
        <taxon>Fungi incertae sedis</taxon>
        <taxon>Mucoromycota</taxon>
        <taxon>Glomeromycotina</taxon>
        <taxon>Glomeromycetes</taxon>
        <taxon>Glomerales</taxon>
        <taxon>Glomeraceae</taxon>
        <taxon>Rhizophagus</taxon>
    </lineage>
</organism>
<evidence type="ECO:0000313" key="2">
    <source>
        <dbReference type="EMBL" id="POG61022.1"/>
    </source>
</evidence>